<dbReference type="Proteomes" id="UP001596380">
    <property type="component" value="Unassembled WGS sequence"/>
</dbReference>
<organism evidence="9 10">
    <name type="scientific">Actinomadura yumaensis</name>
    <dbReference type="NCBI Taxonomy" id="111807"/>
    <lineage>
        <taxon>Bacteria</taxon>
        <taxon>Bacillati</taxon>
        <taxon>Actinomycetota</taxon>
        <taxon>Actinomycetes</taxon>
        <taxon>Streptosporangiales</taxon>
        <taxon>Thermomonosporaceae</taxon>
        <taxon>Actinomadura</taxon>
    </lineage>
</organism>
<dbReference type="NCBIfam" id="TIGR01697">
    <property type="entry name" value="PNPH-PUNA-XAPA"/>
    <property type="match status" value="1"/>
</dbReference>
<comment type="function">
    <text evidence="1">The purine nucleoside phosphorylases catalyze the phosphorolytic breakdown of the N-glycosidic bond in the beta-(deoxy)ribonucleoside molecules, with the formation of the corresponding free purine bases and pentose-1-phosphate. Cleaves guanosine, inosine, 2'-deoxyguanosine and 2'-deoxyinosine.</text>
</comment>
<dbReference type="InterPro" id="IPR000845">
    <property type="entry name" value="Nucleoside_phosphorylase_d"/>
</dbReference>
<proteinExistence type="inferred from homology"/>
<comment type="caution">
    <text evidence="9">The sequence shown here is derived from an EMBL/GenBank/DDBJ whole genome shotgun (WGS) entry which is preliminary data.</text>
</comment>
<evidence type="ECO:0000313" key="9">
    <source>
        <dbReference type="EMBL" id="MFC6885689.1"/>
    </source>
</evidence>
<keyword evidence="10" id="KW-1185">Reference proteome</keyword>
<evidence type="ECO:0000256" key="3">
    <source>
        <dbReference type="ARBA" id="ARBA00006751"/>
    </source>
</evidence>
<comment type="similarity">
    <text evidence="3 7">Belongs to the PNP/MTAP phosphorylase family.</text>
</comment>
<dbReference type="EC" id="2.4.2.1" evidence="7"/>
<dbReference type="RefSeq" id="WP_160821940.1">
    <property type="nucleotide sequence ID" value="NZ_JBHSXS010000041.1"/>
</dbReference>
<evidence type="ECO:0000256" key="1">
    <source>
        <dbReference type="ARBA" id="ARBA00002678"/>
    </source>
</evidence>
<evidence type="ECO:0000256" key="4">
    <source>
        <dbReference type="ARBA" id="ARBA00022676"/>
    </source>
</evidence>
<keyword evidence="5 7" id="KW-0808">Transferase</keyword>
<dbReference type="GO" id="GO:0004731">
    <property type="term" value="F:purine-nucleoside phosphorylase activity"/>
    <property type="evidence" value="ECO:0007669"/>
    <property type="project" value="UniProtKB-EC"/>
</dbReference>
<accession>A0ABW2CVA7</accession>
<dbReference type="PANTHER" id="PTHR11904">
    <property type="entry name" value="METHYLTHIOADENOSINE/PURINE NUCLEOSIDE PHOSPHORYLASE"/>
    <property type="match status" value="1"/>
</dbReference>
<evidence type="ECO:0000256" key="5">
    <source>
        <dbReference type="ARBA" id="ARBA00022679"/>
    </source>
</evidence>
<evidence type="ECO:0000313" key="10">
    <source>
        <dbReference type="Proteomes" id="UP001596380"/>
    </source>
</evidence>
<dbReference type="Pfam" id="PF01048">
    <property type="entry name" value="PNP_UDP_1"/>
    <property type="match status" value="1"/>
</dbReference>
<evidence type="ECO:0000256" key="6">
    <source>
        <dbReference type="ARBA" id="ARBA00048556"/>
    </source>
</evidence>
<dbReference type="NCBIfam" id="NF006054">
    <property type="entry name" value="PRK08202.1"/>
    <property type="match status" value="1"/>
</dbReference>
<keyword evidence="4 7" id="KW-0328">Glycosyltransferase</keyword>
<dbReference type="PIRSF" id="PIRSF000477">
    <property type="entry name" value="PurNPase"/>
    <property type="match status" value="1"/>
</dbReference>
<feature type="domain" description="Nucleoside phosphorylase" evidence="8">
    <location>
        <begin position="27"/>
        <end position="273"/>
    </location>
</feature>
<reference evidence="10" key="1">
    <citation type="journal article" date="2019" name="Int. J. Syst. Evol. Microbiol.">
        <title>The Global Catalogue of Microorganisms (GCM) 10K type strain sequencing project: providing services to taxonomists for standard genome sequencing and annotation.</title>
        <authorList>
            <consortium name="The Broad Institute Genomics Platform"/>
            <consortium name="The Broad Institute Genome Sequencing Center for Infectious Disease"/>
            <person name="Wu L."/>
            <person name="Ma J."/>
        </authorList>
    </citation>
    <scope>NUCLEOTIDE SEQUENCE [LARGE SCALE GENOMIC DNA]</scope>
    <source>
        <strain evidence="10">JCM 3369</strain>
    </source>
</reference>
<dbReference type="InterPro" id="IPR035994">
    <property type="entry name" value="Nucleoside_phosphorylase_sf"/>
</dbReference>
<dbReference type="Gene3D" id="3.40.50.1580">
    <property type="entry name" value="Nucleoside phosphorylase domain"/>
    <property type="match status" value="1"/>
</dbReference>
<evidence type="ECO:0000259" key="8">
    <source>
        <dbReference type="Pfam" id="PF01048"/>
    </source>
</evidence>
<gene>
    <name evidence="9" type="ORF">ACFQKB_38430</name>
</gene>
<protein>
    <recommendedName>
        <fullName evidence="7">Purine nucleoside phosphorylase</fullName>
        <ecNumber evidence="7">2.4.2.1</ecNumber>
    </recommendedName>
    <alternativeName>
        <fullName evidence="7">Inosine-guanosine phosphorylase</fullName>
    </alternativeName>
</protein>
<dbReference type="PANTHER" id="PTHR11904:SF9">
    <property type="entry name" value="PURINE NUCLEOSIDE PHOSPHORYLASE-RELATED"/>
    <property type="match status" value="1"/>
</dbReference>
<dbReference type="CDD" id="cd09009">
    <property type="entry name" value="PNP-EcPNPII_like"/>
    <property type="match status" value="1"/>
</dbReference>
<dbReference type="InterPro" id="IPR011268">
    <property type="entry name" value="Purine_phosphorylase"/>
</dbReference>
<comment type="pathway">
    <text evidence="2 7">Purine metabolism; purine nucleoside salvage.</text>
</comment>
<name>A0ABW2CVA7_9ACTN</name>
<comment type="catalytic activity">
    <reaction evidence="6">
        <text>a purine 2'-deoxy-D-ribonucleoside + phosphate = a purine nucleobase + 2-deoxy-alpha-D-ribose 1-phosphate</text>
        <dbReference type="Rhea" id="RHEA:36431"/>
        <dbReference type="ChEBI" id="CHEBI:26386"/>
        <dbReference type="ChEBI" id="CHEBI:43474"/>
        <dbReference type="ChEBI" id="CHEBI:57259"/>
        <dbReference type="ChEBI" id="CHEBI:142361"/>
        <dbReference type="EC" id="2.4.2.1"/>
    </reaction>
</comment>
<dbReference type="SUPFAM" id="SSF53167">
    <property type="entry name" value="Purine and uridine phosphorylases"/>
    <property type="match status" value="1"/>
</dbReference>
<dbReference type="EMBL" id="JBHSXS010000041">
    <property type="protein sequence ID" value="MFC6885689.1"/>
    <property type="molecule type" value="Genomic_DNA"/>
</dbReference>
<evidence type="ECO:0000256" key="2">
    <source>
        <dbReference type="ARBA" id="ARBA00005058"/>
    </source>
</evidence>
<evidence type="ECO:0000256" key="7">
    <source>
        <dbReference type="PIRNR" id="PIRNR000477"/>
    </source>
</evidence>
<sequence length="276" mass="28490">MSDDAYARARAAAERLRARTSFDAFDVALVMGSGWVPAADALGEPVTELPVTELPGFAPPAVEGHAGRVRVVELGGRRALVFLGRTHLYEGARGPEGAVPANPADPVVHGVRTALAAGVRTVVLTNAAGGLRPEHQRVGDPVLISDHLNLTGANPLTGPSFLDLTEAYSERLRALARNADPTLSEGVYAALRGPTYETPAEIRMLRTMGADVVGMSTALEAIAARQGGAEVLAVSLVTNIAAGLAEGTLDHEEVLAAGRASAARMGALLGTVLSKV</sequence>